<keyword evidence="2" id="KW-0677">Repeat</keyword>
<feature type="domain" description="Lumazine-binding" evidence="3">
    <location>
        <begin position="1"/>
        <end position="96"/>
    </location>
</feature>
<name>A0A6J6SVT3_9ZZZZ</name>
<dbReference type="EMBL" id="CAFABA010000067">
    <property type="protein sequence ID" value="CAB4832628.1"/>
    <property type="molecule type" value="Genomic_DNA"/>
</dbReference>
<proteinExistence type="predicted"/>
<reference evidence="4" key="1">
    <citation type="submission" date="2020-05" db="EMBL/GenBank/DDBJ databases">
        <authorList>
            <person name="Chiriac C."/>
            <person name="Salcher M."/>
            <person name="Ghai R."/>
            <person name="Kavagutti S V."/>
        </authorList>
    </citation>
    <scope>NUCLEOTIDE SEQUENCE</scope>
</reference>
<dbReference type="InterPro" id="IPR001783">
    <property type="entry name" value="Lumazine-bd"/>
</dbReference>
<feature type="domain" description="Lumazine-binding" evidence="3">
    <location>
        <begin position="97"/>
        <end position="204"/>
    </location>
</feature>
<dbReference type="PIRSF" id="PIRSF000498">
    <property type="entry name" value="Riboflavin_syn_A"/>
    <property type="match status" value="1"/>
</dbReference>
<keyword evidence="1" id="KW-0808">Transferase</keyword>
<gene>
    <name evidence="4" type="ORF">UFOPK2754_01012</name>
    <name evidence="5" type="ORF">UFOPK3139_01677</name>
    <name evidence="6" type="ORF">UFOPK3543_00260</name>
    <name evidence="7" type="ORF">UFOPK3967_01409</name>
</gene>
<dbReference type="GO" id="GO:0009231">
    <property type="term" value="P:riboflavin biosynthetic process"/>
    <property type="evidence" value="ECO:0007669"/>
    <property type="project" value="TreeGrafter"/>
</dbReference>
<dbReference type="EMBL" id="CAFBMH010000005">
    <property type="protein sequence ID" value="CAB4891009.1"/>
    <property type="molecule type" value="Genomic_DNA"/>
</dbReference>
<dbReference type="CDD" id="cd00402">
    <property type="entry name" value="Riboflavin_synthase_like"/>
    <property type="match status" value="1"/>
</dbReference>
<dbReference type="GO" id="GO:0004746">
    <property type="term" value="F:riboflavin synthase activity"/>
    <property type="evidence" value="ECO:0007669"/>
    <property type="project" value="TreeGrafter"/>
</dbReference>
<dbReference type="SUPFAM" id="SSF63380">
    <property type="entry name" value="Riboflavin synthase domain-like"/>
    <property type="match status" value="2"/>
</dbReference>
<dbReference type="InterPro" id="IPR017938">
    <property type="entry name" value="Riboflavin_synthase-like_b-brl"/>
</dbReference>
<organism evidence="4">
    <name type="scientific">freshwater metagenome</name>
    <dbReference type="NCBI Taxonomy" id="449393"/>
    <lineage>
        <taxon>unclassified sequences</taxon>
        <taxon>metagenomes</taxon>
        <taxon>ecological metagenomes</taxon>
    </lineage>
</organism>
<evidence type="ECO:0000313" key="6">
    <source>
        <dbReference type="EMBL" id="CAB4891009.1"/>
    </source>
</evidence>
<sequence>MFTGIIEELGQVRERFPAGACERFVIGAMTVLSDVSLGASIAVNGACLTVIEWGPDWWAAEAVPETLRCTNLGALVVGDRVNLERPLAAAARLGGHIVLGHVDATIPLLGRRILDAMSPDTGTVELTFGLPASLAPFVVEKGSVAIDGISLTVASVGRDERGRHTFDIAVIPHTRQVTTLGVRNPGDFVNFEADYLAKVVGRLAAPYRDAFLGDGFIADSFPGDRDREGQQ</sequence>
<accession>A0A6J6SVT3</accession>
<protein>
    <submittedName>
        <fullName evidence="4">Unannotated protein</fullName>
    </submittedName>
</protein>
<dbReference type="Gene3D" id="2.40.30.20">
    <property type="match status" value="2"/>
</dbReference>
<dbReference type="PROSITE" id="PS51177">
    <property type="entry name" value="LUMAZINE_BIND"/>
    <property type="match status" value="2"/>
</dbReference>
<evidence type="ECO:0000256" key="2">
    <source>
        <dbReference type="ARBA" id="ARBA00022737"/>
    </source>
</evidence>
<evidence type="ECO:0000313" key="5">
    <source>
        <dbReference type="EMBL" id="CAB4832628.1"/>
    </source>
</evidence>
<dbReference type="PANTHER" id="PTHR21098:SF0">
    <property type="entry name" value="RIBOFLAVIN SYNTHASE"/>
    <property type="match status" value="1"/>
</dbReference>
<dbReference type="NCBIfam" id="NF006767">
    <property type="entry name" value="PRK09289.1"/>
    <property type="match status" value="1"/>
</dbReference>
<evidence type="ECO:0000259" key="3">
    <source>
        <dbReference type="PROSITE" id="PS51177"/>
    </source>
</evidence>
<dbReference type="EMBL" id="CAEZYR010000028">
    <property type="protein sequence ID" value="CAB4738747.1"/>
    <property type="molecule type" value="Genomic_DNA"/>
</dbReference>
<dbReference type="EMBL" id="CAFBOS010000078">
    <property type="protein sequence ID" value="CAB4997238.1"/>
    <property type="molecule type" value="Genomic_DNA"/>
</dbReference>
<dbReference type="AlphaFoldDB" id="A0A6J6SVT3"/>
<dbReference type="FunFam" id="2.40.30.20:FF:000003">
    <property type="entry name" value="Riboflavin synthase, alpha subunit"/>
    <property type="match status" value="1"/>
</dbReference>
<evidence type="ECO:0000313" key="4">
    <source>
        <dbReference type="EMBL" id="CAB4738747.1"/>
    </source>
</evidence>
<dbReference type="NCBIfam" id="TIGR00187">
    <property type="entry name" value="ribE"/>
    <property type="match status" value="1"/>
</dbReference>
<dbReference type="Pfam" id="PF00677">
    <property type="entry name" value="Lum_binding"/>
    <property type="match status" value="2"/>
</dbReference>
<evidence type="ECO:0000313" key="7">
    <source>
        <dbReference type="EMBL" id="CAB4997238.1"/>
    </source>
</evidence>
<dbReference type="PANTHER" id="PTHR21098">
    <property type="entry name" value="RIBOFLAVIN SYNTHASE ALPHA CHAIN"/>
    <property type="match status" value="1"/>
</dbReference>
<dbReference type="InterPro" id="IPR026017">
    <property type="entry name" value="Lumazine-bd_dom"/>
</dbReference>
<evidence type="ECO:0000256" key="1">
    <source>
        <dbReference type="ARBA" id="ARBA00022679"/>
    </source>
</evidence>
<dbReference type="InterPro" id="IPR023366">
    <property type="entry name" value="ATP_synth_asu-like_sf"/>
</dbReference>